<evidence type="ECO:0000256" key="1">
    <source>
        <dbReference type="SAM" id="Coils"/>
    </source>
</evidence>
<dbReference type="SUPFAM" id="SSF52980">
    <property type="entry name" value="Restriction endonuclease-like"/>
    <property type="match status" value="1"/>
</dbReference>
<proteinExistence type="predicted"/>
<keyword evidence="3" id="KW-0378">Hydrolase</keyword>
<keyword evidence="4" id="KW-1185">Reference proteome</keyword>
<dbReference type="AlphaFoldDB" id="A0AAW9PY49"/>
<dbReference type="PANTHER" id="PTHR33352">
    <property type="entry name" value="SLR1095 PROTEIN"/>
    <property type="match status" value="1"/>
</dbReference>
<dbReference type="EMBL" id="JAZBJZ010000191">
    <property type="protein sequence ID" value="MEE3719930.1"/>
    <property type="molecule type" value="Genomic_DNA"/>
</dbReference>
<accession>A0AAW9PY49</accession>
<dbReference type="CDD" id="cd06260">
    <property type="entry name" value="DUF820-like"/>
    <property type="match status" value="1"/>
</dbReference>
<gene>
    <name evidence="3" type="ORF">V2H45_24625</name>
</gene>
<feature type="coiled-coil region" evidence="1">
    <location>
        <begin position="218"/>
        <end position="261"/>
    </location>
</feature>
<evidence type="ECO:0000313" key="4">
    <source>
        <dbReference type="Proteomes" id="UP001333818"/>
    </source>
</evidence>
<dbReference type="PANTHER" id="PTHR33352:SF3">
    <property type="entry name" value="SLR1612 PROTEIN"/>
    <property type="match status" value="1"/>
</dbReference>
<dbReference type="InterPro" id="IPR011335">
    <property type="entry name" value="Restrct_endonuc-II-like"/>
</dbReference>
<evidence type="ECO:0000259" key="2">
    <source>
        <dbReference type="Pfam" id="PF05685"/>
    </source>
</evidence>
<dbReference type="InterPro" id="IPR012296">
    <property type="entry name" value="Nuclease_put_TT1808"/>
</dbReference>
<evidence type="ECO:0000313" key="3">
    <source>
        <dbReference type="EMBL" id="MEE3719930.1"/>
    </source>
</evidence>
<dbReference type="GO" id="GO:0004519">
    <property type="term" value="F:endonuclease activity"/>
    <property type="evidence" value="ECO:0007669"/>
    <property type="project" value="UniProtKB-KW"/>
</dbReference>
<dbReference type="Pfam" id="PF05685">
    <property type="entry name" value="Uma2"/>
    <property type="match status" value="1"/>
</dbReference>
<name>A0AAW9PY49_9CYAN</name>
<reference evidence="3" key="1">
    <citation type="submission" date="2024-01" db="EMBL/GenBank/DDBJ databases">
        <title>Bank of Algae and Cyanobacteria of the Azores (BACA) strain genomes.</title>
        <authorList>
            <person name="Luz R."/>
            <person name="Cordeiro R."/>
            <person name="Fonseca A."/>
            <person name="Goncalves V."/>
        </authorList>
    </citation>
    <scope>NUCLEOTIDE SEQUENCE</scope>
    <source>
        <strain evidence="3">BACA0141</strain>
    </source>
</reference>
<sequence>MTISGDRKLISNIELPDEDFEPMPEGDKQRRNLSYATEALRLWFEKKQNVYVSGNLFIRYQEDLTEKRIAPDIFVVFGMSNEDRVSYKIGKEDGKVPDFVLELTSKGTVTKDREQNPLIYRALGVKEYFQYDPSGEYLKPTSLQGVRLENGKYVAIAVSTLPDGTLSLHSEVLGLELHMYPDLSFRFYDPISNQVLRSYAEAEHARFQAELERSFEQQARIEAEAIAEQERNEKLQERLAKQLAEQKAQRLAERLRALGLDPDEI</sequence>
<dbReference type="RefSeq" id="WP_330486366.1">
    <property type="nucleotide sequence ID" value="NZ_JAZBJZ010000191.1"/>
</dbReference>
<organism evidence="3 4">
    <name type="scientific">Tumidithrix elongata BACA0141</name>
    <dbReference type="NCBI Taxonomy" id="2716417"/>
    <lineage>
        <taxon>Bacteria</taxon>
        <taxon>Bacillati</taxon>
        <taxon>Cyanobacteriota</taxon>
        <taxon>Cyanophyceae</taxon>
        <taxon>Pseudanabaenales</taxon>
        <taxon>Pseudanabaenaceae</taxon>
        <taxon>Tumidithrix</taxon>
        <taxon>Tumidithrix elongata</taxon>
    </lineage>
</organism>
<keyword evidence="3" id="KW-0255">Endonuclease</keyword>
<feature type="domain" description="Putative restriction endonuclease" evidence="2">
    <location>
        <begin position="12"/>
        <end position="178"/>
    </location>
</feature>
<comment type="caution">
    <text evidence="3">The sequence shown here is derived from an EMBL/GenBank/DDBJ whole genome shotgun (WGS) entry which is preliminary data.</text>
</comment>
<dbReference type="InterPro" id="IPR008538">
    <property type="entry name" value="Uma2"/>
</dbReference>
<keyword evidence="3" id="KW-0540">Nuclease</keyword>
<protein>
    <submittedName>
        <fullName evidence="3">Uma2 family endonuclease</fullName>
    </submittedName>
</protein>
<dbReference type="Gene3D" id="3.90.1570.10">
    <property type="entry name" value="tt1808, chain A"/>
    <property type="match status" value="1"/>
</dbReference>
<dbReference type="Proteomes" id="UP001333818">
    <property type="component" value="Unassembled WGS sequence"/>
</dbReference>
<keyword evidence="1" id="KW-0175">Coiled coil</keyword>